<gene>
    <name evidence="1" type="ORF">S01H1_54478</name>
</gene>
<comment type="caution">
    <text evidence="1">The sequence shown here is derived from an EMBL/GenBank/DDBJ whole genome shotgun (WGS) entry which is preliminary data.</text>
</comment>
<name>X0WXW2_9ZZZZ</name>
<protein>
    <submittedName>
        <fullName evidence="1">Uncharacterized protein</fullName>
    </submittedName>
</protein>
<dbReference type="EMBL" id="BARS01035353">
    <property type="protein sequence ID" value="GAG17581.1"/>
    <property type="molecule type" value="Genomic_DNA"/>
</dbReference>
<dbReference type="AlphaFoldDB" id="X0WXW2"/>
<feature type="non-terminal residue" evidence="1">
    <location>
        <position position="258"/>
    </location>
</feature>
<feature type="non-terminal residue" evidence="1">
    <location>
        <position position="1"/>
    </location>
</feature>
<organism evidence="1">
    <name type="scientific">marine sediment metagenome</name>
    <dbReference type="NCBI Taxonomy" id="412755"/>
    <lineage>
        <taxon>unclassified sequences</taxon>
        <taxon>metagenomes</taxon>
        <taxon>ecological metagenomes</taxon>
    </lineage>
</organism>
<evidence type="ECO:0000313" key="1">
    <source>
        <dbReference type="EMBL" id="GAG17581.1"/>
    </source>
</evidence>
<reference evidence="1" key="1">
    <citation type="journal article" date="2014" name="Front. Microbiol.">
        <title>High frequency of phylogenetically diverse reductive dehalogenase-homologous genes in deep subseafloor sedimentary metagenomes.</title>
        <authorList>
            <person name="Kawai M."/>
            <person name="Futagami T."/>
            <person name="Toyoda A."/>
            <person name="Takaki Y."/>
            <person name="Nishi S."/>
            <person name="Hori S."/>
            <person name="Arai W."/>
            <person name="Tsubouchi T."/>
            <person name="Morono Y."/>
            <person name="Uchiyama I."/>
            <person name="Ito T."/>
            <person name="Fujiyama A."/>
            <person name="Inagaki F."/>
            <person name="Takami H."/>
        </authorList>
    </citation>
    <scope>NUCLEOTIDE SEQUENCE</scope>
    <source>
        <strain evidence="1">Expedition CK06-06</strain>
    </source>
</reference>
<accession>X0WXW2</accession>
<sequence>TDIQPCFILTTNVDESLENNIPGVTVVQRSDIERCIHLLRKQQSFVGKLHGSISSIKTTVFTSDDYTTLIGESQYLNLLKHIFGETTVVFLGYSLGDQYVLDTLQSSAEQHGIFGDGPHFAVISDDDLSLPTSVRQIRYLPEPHLDHRSAMQILDTIRHYHVSDQQIISQEAQKVVTLHELTSAYFISDIYPVGTWTTSQTLDTTGVDGESRQVIVGQGFTDLEMPSRISNPMHDLIVGLICFDVLYLPLSSLSRLRD</sequence>
<dbReference type="Pfam" id="PF13289">
    <property type="entry name" value="SIR2_2"/>
    <property type="match status" value="1"/>
</dbReference>
<proteinExistence type="predicted"/>